<feature type="transmembrane region" description="Helical" evidence="1">
    <location>
        <begin position="240"/>
        <end position="260"/>
    </location>
</feature>
<dbReference type="SUPFAM" id="SSF48452">
    <property type="entry name" value="TPR-like"/>
    <property type="match status" value="1"/>
</dbReference>
<evidence type="ECO:0000313" key="3">
    <source>
        <dbReference type="EMBL" id="PIQ85654.1"/>
    </source>
</evidence>
<evidence type="ECO:0000256" key="2">
    <source>
        <dbReference type="SAM" id="SignalP"/>
    </source>
</evidence>
<keyword evidence="2" id="KW-0732">Signal</keyword>
<keyword evidence="1" id="KW-0472">Membrane</keyword>
<dbReference type="EMBL" id="PCVY01000064">
    <property type="protein sequence ID" value="PIQ85654.1"/>
    <property type="molecule type" value="Genomic_DNA"/>
</dbReference>
<evidence type="ECO:0000313" key="4">
    <source>
        <dbReference type="Proteomes" id="UP000230859"/>
    </source>
</evidence>
<feature type="transmembrane region" description="Helical" evidence="1">
    <location>
        <begin position="272"/>
        <end position="289"/>
    </location>
</feature>
<sequence length="328" mass="37459">MIIKFGRLYYMRFKLICACLIGLALSSTPPAYSADNALSRLSQEELGRTFQTVVVHSLTRMQTVFDQKKYKLKAMNDSMKRTLEAAETLINTGDYDFAQMKLREALGIYHDNVLAELMLADILQARGKRKEAAQTYLTFLKKAEQASQLTQDILNFESRVVINEYIRRQLKTQNIQMPKAKGERSLSLNKRLAWQKDSPLRALLASALPLTVLIGIPFLIYGQATSSFFLKKPTFKTLLVYFYLAVLFTYGVWIAHLFLKLPVLIEPVENEMLLWLGLGLMTALGRFIQIKILEGKRVKEDPLYMPCPHCKKLILRLAAVCPHCNQSL</sequence>
<evidence type="ECO:0000256" key="1">
    <source>
        <dbReference type="SAM" id="Phobius"/>
    </source>
</evidence>
<protein>
    <recommendedName>
        <fullName evidence="5">Tetratricopeptide repeat protein</fullName>
    </recommendedName>
</protein>
<keyword evidence="1" id="KW-0812">Transmembrane</keyword>
<dbReference type="AlphaFoldDB" id="A0A2H0LPP4"/>
<name>A0A2H0LPP4_9BACT</name>
<dbReference type="InterPro" id="IPR011990">
    <property type="entry name" value="TPR-like_helical_dom_sf"/>
</dbReference>
<gene>
    <name evidence="3" type="ORF">COV74_08120</name>
</gene>
<feature type="transmembrane region" description="Helical" evidence="1">
    <location>
        <begin position="200"/>
        <end position="220"/>
    </location>
</feature>
<keyword evidence="1" id="KW-1133">Transmembrane helix</keyword>
<feature type="signal peptide" evidence="2">
    <location>
        <begin position="1"/>
        <end position="33"/>
    </location>
</feature>
<accession>A0A2H0LPP4</accession>
<dbReference type="Proteomes" id="UP000230859">
    <property type="component" value="Unassembled WGS sequence"/>
</dbReference>
<evidence type="ECO:0008006" key="5">
    <source>
        <dbReference type="Google" id="ProtNLM"/>
    </source>
</evidence>
<organism evidence="3 4">
    <name type="scientific">Candidatus Abzuiibacterium crystallinum</name>
    <dbReference type="NCBI Taxonomy" id="1974748"/>
    <lineage>
        <taxon>Bacteria</taxon>
        <taxon>Pseudomonadati</taxon>
        <taxon>Candidatus Omnitrophota</taxon>
        <taxon>Candidatus Abzuiibacterium</taxon>
    </lineage>
</organism>
<dbReference type="Gene3D" id="1.25.40.10">
    <property type="entry name" value="Tetratricopeptide repeat domain"/>
    <property type="match status" value="1"/>
</dbReference>
<comment type="caution">
    <text evidence="3">The sequence shown here is derived from an EMBL/GenBank/DDBJ whole genome shotgun (WGS) entry which is preliminary data.</text>
</comment>
<feature type="chain" id="PRO_5013923899" description="Tetratricopeptide repeat protein" evidence="2">
    <location>
        <begin position="34"/>
        <end position="328"/>
    </location>
</feature>
<reference evidence="3 4" key="1">
    <citation type="submission" date="2017-09" db="EMBL/GenBank/DDBJ databases">
        <title>Depth-based differentiation of microbial function through sediment-hosted aquifers and enrichment of novel symbionts in the deep terrestrial subsurface.</title>
        <authorList>
            <person name="Probst A.J."/>
            <person name="Ladd B."/>
            <person name="Jarett J.K."/>
            <person name="Geller-Mcgrath D.E."/>
            <person name="Sieber C.M."/>
            <person name="Emerson J.B."/>
            <person name="Anantharaman K."/>
            <person name="Thomas B.C."/>
            <person name="Malmstrom R."/>
            <person name="Stieglmeier M."/>
            <person name="Klingl A."/>
            <person name="Woyke T."/>
            <person name="Ryan C.M."/>
            <person name="Banfield J.F."/>
        </authorList>
    </citation>
    <scope>NUCLEOTIDE SEQUENCE [LARGE SCALE GENOMIC DNA]</scope>
    <source>
        <strain evidence="3">CG11_big_fil_rev_8_21_14_0_20_45_26</strain>
    </source>
</reference>
<proteinExistence type="predicted"/>